<evidence type="ECO:0000259" key="3">
    <source>
        <dbReference type="PROSITE" id="PS51123"/>
    </source>
</evidence>
<dbReference type="OrthoDB" id="9782229at2"/>
<keyword evidence="1" id="KW-0472">Membrane</keyword>
<feature type="domain" description="OmpA-like" evidence="3">
    <location>
        <begin position="84"/>
        <end position="200"/>
    </location>
</feature>
<name>A0A2T5MEQ1_9GAMM</name>
<evidence type="ECO:0000256" key="2">
    <source>
        <dbReference type="SAM" id="SignalP"/>
    </source>
</evidence>
<dbReference type="InterPro" id="IPR036737">
    <property type="entry name" value="OmpA-like_sf"/>
</dbReference>
<dbReference type="GO" id="GO:0016020">
    <property type="term" value="C:membrane"/>
    <property type="evidence" value="ECO:0007669"/>
    <property type="project" value="UniProtKB-UniRule"/>
</dbReference>
<evidence type="ECO:0000256" key="1">
    <source>
        <dbReference type="PROSITE-ProRule" id="PRU00473"/>
    </source>
</evidence>
<keyword evidence="5" id="KW-1185">Reference proteome</keyword>
<dbReference type="InterPro" id="IPR006665">
    <property type="entry name" value="OmpA-like"/>
</dbReference>
<dbReference type="PROSITE" id="PS51123">
    <property type="entry name" value="OMPA_2"/>
    <property type="match status" value="1"/>
</dbReference>
<dbReference type="AlphaFoldDB" id="A0A2T5MEQ1"/>
<dbReference type="Proteomes" id="UP000244248">
    <property type="component" value="Unassembled WGS sequence"/>
</dbReference>
<keyword evidence="2" id="KW-0732">Signal</keyword>
<dbReference type="RefSeq" id="WP_107940647.1">
    <property type="nucleotide sequence ID" value="NZ_QANS01000004.1"/>
</dbReference>
<feature type="chain" id="PRO_5015536623" description="OmpA-like domain-containing protein" evidence="2">
    <location>
        <begin position="20"/>
        <end position="200"/>
    </location>
</feature>
<evidence type="ECO:0000313" key="4">
    <source>
        <dbReference type="EMBL" id="PTU31061.1"/>
    </source>
</evidence>
<dbReference type="SUPFAM" id="SSF103088">
    <property type="entry name" value="OmpA-like"/>
    <property type="match status" value="1"/>
</dbReference>
<evidence type="ECO:0000313" key="5">
    <source>
        <dbReference type="Proteomes" id="UP000244248"/>
    </source>
</evidence>
<protein>
    <recommendedName>
        <fullName evidence="3">OmpA-like domain-containing protein</fullName>
    </recommendedName>
</protein>
<proteinExistence type="predicted"/>
<dbReference type="EMBL" id="QANS01000004">
    <property type="protein sequence ID" value="PTU31061.1"/>
    <property type="molecule type" value="Genomic_DNA"/>
</dbReference>
<dbReference type="Gene3D" id="3.30.1330.60">
    <property type="entry name" value="OmpA-like domain"/>
    <property type="match status" value="1"/>
</dbReference>
<sequence>MSKKLAYLVPALLALSACAHQGAVAPVVPQAQPEAHAIPNYVGAKVESLSAASTAEYMSREFKALTKALAEHTATDWQSTQLSDGSIRLQIPSKFAFDTNSAELRPVALDVCAKLARIAQEYNKTVLHIVVSGRDAKPIEFSQSLSDRRAAALAAYMSEQGLDETRLRDEGATSDKNGALIFLIKPVVAGAEPQAWASPS</sequence>
<reference evidence="4 5" key="1">
    <citation type="submission" date="2018-04" db="EMBL/GenBank/DDBJ databases">
        <title>Novel species isolated from glacier.</title>
        <authorList>
            <person name="Liu Q."/>
            <person name="Xin Y.-H."/>
        </authorList>
    </citation>
    <scope>NUCLEOTIDE SEQUENCE [LARGE SCALE GENOMIC DNA]</scope>
    <source>
        <strain evidence="4 5">GT1R17</strain>
    </source>
</reference>
<gene>
    <name evidence="4" type="ORF">CJD38_12265</name>
</gene>
<feature type="signal peptide" evidence="2">
    <location>
        <begin position="1"/>
        <end position="19"/>
    </location>
</feature>
<accession>A0A2T5MEQ1</accession>
<organism evidence="4 5">
    <name type="scientific">Stenotrophobium rhamnosiphilum</name>
    <dbReference type="NCBI Taxonomy" id="2029166"/>
    <lineage>
        <taxon>Bacteria</taxon>
        <taxon>Pseudomonadati</taxon>
        <taxon>Pseudomonadota</taxon>
        <taxon>Gammaproteobacteria</taxon>
        <taxon>Nevskiales</taxon>
        <taxon>Nevskiaceae</taxon>
        <taxon>Stenotrophobium</taxon>
    </lineage>
</organism>
<dbReference type="PROSITE" id="PS51257">
    <property type="entry name" value="PROKAR_LIPOPROTEIN"/>
    <property type="match status" value="1"/>
</dbReference>
<comment type="caution">
    <text evidence="4">The sequence shown here is derived from an EMBL/GenBank/DDBJ whole genome shotgun (WGS) entry which is preliminary data.</text>
</comment>